<dbReference type="PIRSF" id="PIRSF000709">
    <property type="entry name" value="6PFK_2-Ptase"/>
    <property type="match status" value="1"/>
</dbReference>
<sequence>MNILYFVRHGQTAWNDIGRFQGSTDVPLNLLGIEQAEKAALALKDIHFDAIYSSPLNRAQVTAQTIARPHHLTVQVEPRIAEINFGQWEGMTFEEIERKWPGRIKELYIHPDTVDIPGSETFADAESRTMGFLNELISANDNKTFLIVSHGAAIRTMICGLLQIPLDRAWLFSQGNANITRIEALKDGRNIVRTLNSTAHL</sequence>
<dbReference type="EC" id="3.1.3.73" evidence="1"/>
<dbReference type="AlphaFoldDB" id="A0A1G5V9T6"/>
<dbReference type="GO" id="GO:0005737">
    <property type="term" value="C:cytoplasm"/>
    <property type="evidence" value="ECO:0007669"/>
    <property type="project" value="TreeGrafter"/>
</dbReference>
<dbReference type="PANTHER" id="PTHR48100:SF1">
    <property type="entry name" value="HISTIDINE PHOSPHATASE FAMILY PROTEIN-RELATED"/>
    <property type="match status" value="1"/>
</dbReference>
<dbReference type="OrthoDB" id="9781415at2"/>
<dbReference type="RefSeq" id="WP_091363470.1">
    <property type="nucleotide sequence ID" value="NZ_FMXA01000005.1"/>
</dbReference>
<feature type="active site" description="Proton donor/acceptor" evidence="2">
    <location>
        <position position="82"/>
    </location>
</feature>
<dbReference type="InterPro" id="IPR013078">
    <property type="entry name" value="His_Pase_superF_clade-1"/>
</dbReference>
<organism evidence="4 5">
    <name type="scientific">Allisonella histaminiformans</name>
    <dbReference type="NCBI Taxonomy" id="209880"/>
    <lineage>
        <taxon>Bacteria</taxon>
        <taxon>Bacillati</taxon>
        <taxon>Bacillota</taxon>
        <taxon>Negativicutes</taxon>
        <taxon>Veillonellales</taxon>
        <taxon>Veillonellaceae</taxon>
        <taxon>Allisonella</taxon>
    </lineage>
</organism>
<dbReference type="SUPFAM" id="SSF53254">
    <property type="entry name" value="Phosphoglycerate mutase-like"/>
    <property type="match status" value="1"/>
</dbReference>
<name>A0A1G5V9T6_9FIRM</name>
<dbReference type="Gene3D" id="3.40.50.1240">
    <property type="entry name" value="Phosphoglycerate mutase-like"/>
    <property type="match status" value="1"/>
</dbReference>
<dbReference type="GO" id="GO:0009236">
    <property type="term" value="P:cobalamin biosynthetic process"/>
    <property type="evidence" value="ECO:0007669"/>
    <property type="project" value="UniProtKB-UniRule"/>
</dbReference>
<evidence type="ECO:0000313" key="4">
    <source>
        <dbReference type="EMBL" id="SDA42398.1"/>
    </source>
</evidence>
<dbReference type="EMBL" id="FMXA01000005">
    <property type="protein sequence ID" value="SDA42398.1"/>
    <property type="molecule type" value="Genomic_DNA"/>
</dbReference>
<dbReference type="GeneID" id="87755531"/>
<dbReference type="InterPro" id="IPR029033">
    <property type="entry name" value="His_PPase_superfam"/>
</dbReference>
<dbReference type="InterPro" id="IPR050275">
    <property type="entry name" value="PGM_Phosphatase"/>
</dbReference>
<dbReference type="InterPro" id="IPR017578">
    <property type="entry name" value="Ribazole_CobC"/>
</dbReference>
<feature type="active site" description="Tele-phosphohistidine intermediate" evidence="2">
    <location>
        <position position="9"/>
    </location>
</feature>
<dbReference type="CDD" id="cd07067">
    <property type="entry name" value="HP_PGM_like"/>
    <property type="match status" value="1"/>
</dbReference>
<evidence type="ECO:0000256" key="2">
    <source>
        <dbReference type="PIRSR" id="PIRSR613078-1"/>
    </source>
</evidence>
<dbReference type="SMART" id="SM00855">
    <property type="entry name" value="PGAM"/>
    <property type="match status" value="1"/>
</dbReference>
<feature type="binding site" evidence="3">
    <location>
        <begin position="8"/>
        <end position="15"/>
    </location>
    <ligand>
        <name>substrate</name>
    </ligand>
</feature>
<feature type="binding site" evidence="3">
    <location>
        <position position="58"/>
    </location>
    <ligand>
        <name>substrate</name>
    </ligand>
</feature>
<reference evidence="4 5" key="1">
    <citation type="submission" date="2016-10" db="EMBL/GenBank/DDBJ databases">
        <authorList>
            <person name="de Groot N.N."/>
        </authorList>
    </citation>
    <scope>NUCLEOTIDE SEQUENCE [LARGE SCALE GENOMIC DNA]</scope>
    <source>
        <strain evidence="4 5">DSM 15230</strain>
    </source>
</reference>
<evidence type="ECO:0000256" key="3">
    <source>
        <dbReference type="PIRSR" id="PIRSR613078-2"/>
    </source>
</evidence>
<dbReference type="NCBIfam" id="TIGR03162">
    <property type="entry name" value="ribazole_cobC"/>
    <property type="match status" value="1"/>
</dbReference>
<dbReference type="GO" id="GO:0043755">
    <property type="term" value="F:alpha-ribazole phosphatase activity"/>
    <property type="evidence" value="ECO:0007669"/>
    <property type="project" value="UniProtKB-UniRule"/>
</dbReference>
<keyword evidence="5" id="KW-1185">Reference proteome</keyword>
<accession>A0A1G5V9T6</accession>
<dbReference type="Pfam" id="PF00300">
    <property type="entry name" value="His_Phos_1"/>
    <property type="match status" value="1"/>
</dbReference>
<dbReference type="Proteomes" id="UP000199689">
    <property type="component" value="Unassembled WGS sequence"/>
</dbReference>
<evidence type="ECO:0000313" key="5">
    <source>
        <dbReference type="Proteomes" id="UP000199689"/>
    </source>
</evidence>
<proteinExistence type="predicted"/>
<protein>
    <recommendedName>
        <fullName evidence="1">Alpha-ribazole phosphatase</fullName>
        <ecNumber evidence="1">3.1.3.73</ecNumber>
    </recommendedName>
</protein>
<gene>
    <name evidence="4" type="ORF">SAMN02910343_00487</name>
</gene>
<dbReference type="STRING" id="209880.SAMN02910343_00487"/>
<dbReference type="PANTHER" id="PTHR48100">
    <property type="entry name" value="BROAD-SPECIFICITY PHOSPHATASE YOR283W-RELATED"/>
    <property type="match status" value="1"/>
</dbReference>
<evidence type="ECO:0000256" key="1">
    <source>
        <dbReference type="NCBIfam" id="TIGR03162"/>
    </source>
</evidence>